<dbReference type="SUPFAM" id="SSF53474">
    <property type="entry name" value="alpha/beta-Hydrolases"/>
    <property type="match status" value="1"/>
</dbReference>
<dbReference type="InterPro" id="IPR022742">
    <property type="entry name" value="Hydrolase_4"/>
</dbReference>
<dbReference type="Proteomes" id="UP001162880">
    <property type="component" value="Unassembled WGS sequence"/>
</dbReference>
<evidence type="ECO:0000259" key="1">
    <source>
        <dbReference type="Pfam" id="PF12146"/>
    </source>
</evidence>
<sequence length="324" mass="36384">MTSPVFSRPLSAARRAIPADARENNWRMPDGWGVRRMDWAAPAGLRRGAILFMPGRGDAYEKWLEALDQWHDEGWQITSADWRGQAYSGRLGSDALTGHIGDFGTWVADYAALWADWSARTAGPRVAIGHSMGGHIVLRAVAEGRVRPDAMVLSAPMLGLHPAWMPSRLLHFAAKGMTALGDRRRPAWKGNEKPELVAHARSALLTHDKSRYEDELWWRRQHPAIEMGAASWGWVERALASIRLLERPGMLEAVRVPVLLLATRADTLVSWPAIRRAVRRLPKGELVTFGKECRHEILREADPVRDRAMDAIREFLDRVVPARG</sequence>
<dbReference type="InterPro" id="IPR029058">
    <property type="entry name" value="AB_hydrolase_fold"/>
</dbReference>
<dbReference type="Pfam" id="PF12146">
    <property type="entry name" value="Hydrolase_4"/>
    <property type="match status" value="1"/>
</dbReference>
<protein>
    <submittedName>
        <fullName evidence="2">Alpha/beta hydrolase</fullName>
    </submittedName>
</protein>
<keyword evidence="3" id="KW-1185">Reference proteome</keyword>
<dbReference type="PANTHER" id="PTHR11614">
    <property type="entry name" value="PHOSPHOLIPASE-RELATED"/>
    <property type="match status" value="1"/>
</dbReference>
<comment type="caution">
    <text evidence="2">The sequence shown here is derived from an EMBL/GenBank/DDBJ whole genome shotgun (WGS) entry which is preliminary data.</text>
</comment>
<dbReference type="InterPro" id="IPR051044">
    <property type="entry name" value="MAG_DAG_Lipase"/>
</dbReference>
<dbReference type="Gene3D" id="3.40.50.1820">
    <property type="entry name" value="alpha/beta hydrolase"/>
    <property type="match status" value="1"/>
</dbReference>
<reference evidence="2" key="1">
    <citation type="submission" date="2022-03" db="EMBL/GenBank/DDBJ databases">
        <title>Identification of a novel bacterium isolated from mangrove sediments.</title>
        <authorList>
            <person name="Pan X."/>
        </authorList>
    </citation>
    <scope>NUCLEOTIDE SEQUENCE</scope>
    <source>
        <strain evidence="2">B2580</strain>
    </source>
</reference>
<organism evidence="2 3">
    <name type="scientific">Novosphingobium album</name>
    <name type="common">ex Hu et al. 2023</name>
    <dbReference type="NCBI Taxonomy" id="2930093"/>
    <lineage>
        <taxon>Bacteria</taxon>
        <taxon>Pseudomonadati</taxon>
        <taxon>Pseudomonadota</taxon>
        <taxon>Alphaproteobacteria</taxon>
        <taxon>Sphingomonadales</taxon>
        <taxon>Sphingomonadaceae</taxon>
        <taxon>Novosphingobium</taxon>
    </lineage>
</organism>
<gene>
    <name evidence="2" type="ORF">MTR64_01440</name>
</gene>
<name>A0ABT0AWK6_9SPHN</name>
<keyword evidence="2" id="KW-0378">Hydrolase</keyword>
<dbReference type="GO" id="GO:0016787">
    <property type="term" value="F:hydrolase activity"/>
    <property type="evidence" value="ECO:0007669"/>
    <property type="project" value="UniProtKB-KW"/>
</dbReference>
<dbReference type="EMBL" id="JALHLE010000002">
    <property type="protein sequence ID" value="MCJ2177218.1"/>
    <property type="molecule type" value="Genomic_DNA"/>
</dbReference>
<accession>A0ABT0AWK6</accession>
<evidence type="ECO:0000313" key="2">
    <source>
        <dbReference type="EMBL" id="MCJ2177218.1"/>
    </source>
</evidence>
<evidence type="ECO:0000313" key="3">
    <source>
        <dbReference type="Proteomes" id="UP001162880"/>
    </source>
</evidence>
<proteinExistence type="predicted"/>
<feature type="domain" description="Serine aminopeptidase S33" evidence="1">
    <location>
        <begin position="47"/>
        <end position="302"/>
    </location>
</feature>